<proteinExistence type="predicted"/>
<sequence length="70" mass="7692">MLGEKRARGRATVHDGRSKHVTCFGGTSGGSSVGRKQSFANLFWRRCEGKIRIRSLDVVGSNVELFVVPE</sequence>
<evidence type="ECO:0000313" key="2">
    <source>
        <dbReference type="Proteomes" id="UP001374584"/>
    </source>
</evidence>
<name>A0AAN9LCX2_PHACN</name>
<accession>A0AAN9LCX2</accession>
<dbReference type="Proteomes" id="UP001374584">
    <property type="component" value="Unassembled WGS sequence"/>
</dbReference>
<dbReference type="EMBL" id="JAYMYR010000011">
    <property type="protein sequence ID" value="KAK7333732.1"/>
    <property type="molecule type" value="Genomic_DNA"/>
</dbReference>
<keyword evidence="2" id="KW-1185">Reference proteome</keyword>
<protein>
    <submittedName>
        <fullName evidence="1">Uncharacterized protein</fullName>
    </submittedName>
</protein>
<evidence type="ECO:0000313" key="1">
    <source>
        <dbReference type="EMBL" id="KAK7333732.1"/>
    </source>
</evidence>
<gene>
    <name evidence="1" type="ORF">VNO80_30509</name>
</gene>
<dbReference type="AlphaFoldDB" id="A0AAN9LCX2"/>
<organism evidence="1 2">
    <name type="scientific">Phaseolus coccineus</name>
    <name type="common">Scarlet runner bean</name>
    <name type="synonym">Phaseolus multiflorus</name>
    <dbReference type="NCBI Taxonomy" id="3886"/>
    <lineage>
        <taxon>Eukaryota</taxon>
        <taxon>Viridiplantae</taxon>
        <taxon>Streptophyta</taxon>
        <taxon>Embryophyta</taxon>
        <taxon>Tracheophyta</taxon>
        <taxon>Spermatophyta</taxon>
        <taxon>Magnoliopsida</taxon>
        <taxon>eudicotyledons</taxon>
        <taxon>Gunneridae</taxon>
        <taxon>Pentapetalae</taxon>
        <taxon>rosids</taxon>
        <taxon>fabids</taxon>
        <taxon>Fabales</taxon>
        <taxon>Fabaceae</taxon>
        <taxon>Papilionoideae</taxon>
        <taxon>50 kb inversion clade</taxon>
        <taxon>NPAAA clade</taxon>
        <taxon>indigoferoid/millettioid clade</taxon>
        <taxon>Phaseoleae</taxon>
        <taxon>Phaseolus</taxon>
    </lineage>
</organism>
<comment type="caution">
    <text evidence="1">The sequence shown here is derived from an EMBL/GenBank/DDBJ whole genome shotgun (WGS) entry which is preliminary data.</text>
</comment>
<reference evidence="1 2" key="1">
    <citation type="submission" date="2024-01" db="EMBL/GenBank/DDBJ databases">
        <title>The genomes of 5 underutilized Papilionoideae crops provide insights into root nodulation and disease resistanc.</title>
        <authorList>
            <person name="Jiang F."/>
        </authorList>
    </citation>
    <scope>NUCLEOTIDE SEQUENCE [LARGE SCALE GENOMIC DNA]</scope>
    <source>
        <strain evidence="1">JINMINGXINNONG_FW02</strain>
        <tissue evidence="1">Leaves</tissue>
    </source>
</reference>